<dbReference type="GO" id="GO:0030435">
    <property type="term" value="P:sporulation resulting in formation of a cellular spore"/>
    <property type="evidence" value="ECO:0007669"/>
    <property type="project" value="UniProtKB-KW"/>
</dbReference>
<dbReference type="EC" id="3.4.23.-" evidence="1"/>
<dbReference type="AlphaFoldDB" id="A0A6N2ZGY4"/>
<name>A0A6N2ZGY4_9CLOT</name>
<gene>
    <name evidence="4" type="ORF">CTLFYP3_00645</name>
</gene>
<evidence type="ECO:0000313" key="4">
    <source>
        <dbReference type="EMBL" id="VYT77126.1"/>
    </source>
</evidence>
<feature type="transmembrane region" description="Helical" evidence="3">
    <location>
        <begin position="125"/>
        <end position="144"/>
    </location>
</feature>
<keyword evidence="3" id="KW-0812">Transmembrane</keyword>
<comment type="function">
    <text evidence="1">Probable aspartic protease that is responsible for the proteolytic cleavage of the RNA polymerase sigma E factor (SigE/spoIIGB) to yield the active peptide in the mother cell during sporulation. Responds to a signal from the forespore that is triggered by the extracellular signal protein SpoIIR.</text>
</comment>
<dbReference type="PIRSF" id="PIRSF018571">
    <property type="entry name" value="SpoIIGA"/>
    <property type="match status" value="1"/>
</dbReference>
<organism evidence="4">
    <name type="scientific">Clostridium tertium</name>
    <dbReference type="NCBI Taxonomy" id="1559"/>
    <lineage>
        <taxon>Bacteria</taxon>
        <taxon>Bacillati</taxon>
        <taxon>Bacillota</taxon>
        <taxon>Clostridia</taxon>
        <taxon>Eubacteriales</taxon>
        <taxon>Clostridiaceae</taxon>
        <taxon>Clostridium</taxon>
    </lineage>
</organism>
<dbReference type="GO" id="GO:0006508">
    <property type="term" value="P:proteolysis"/>
    <property type="evidence" value="ECO:0007669"/>
    <property type="project" value="UniProtKB-KW"/>
</dbReference>
<evidence type="ECO:0000256" key="1">
    <source>
        <dbReference type="PIRNR" id="PIRNR018571"/>
    </source>
</evidence>
<dbReference type="EMBL" id="CACRTO010000005">
    <property type="protein sequence ID" value="VYT77126.1"/>
    <property type="molecule type" value="Genomic_DNA"/>
</dbReference>
<dbReference type="GO" id="GO:0005886">
    <property type="term" value="C:plasma membrane"/>
    <property type="evidence" value="ECO:0007669"/>
    <property type="project" value="UniProtKB-SubCell"/>
</dbReference>
<comment type="subcellular location">
    <subcellularLocation>
        <location evidence="1">Cell membrane</location>
    </subcellularLocation>
</comment>
<dbReference type="Pfam" id="PF03419">
    <property type="entry name" value="Peptidase_U4"/>
    <property type="match status" value="1"/>
</dbReference>
<feature type="transmembrane region" description="Helical" evidence="3">
    <location>
        <begin position="34"/>
        <end position="51"/>
    </location>
</feature>
<keyword evidence="1" id="KW-0645">Protease</keyword>
<dbReference type="InterPro" id="IPR005081">
    <property type="entry name" value="SpoIIGA"/>
</dbReference>
<keyword evidence="1" id="KW-0749">Sporulation</keyword>
<protein>
    <recommendedName>
        <fullName evidence="1">Sporulation sigma-E factor-processing peptidase</fullName>
        <ecNumber evidence="1">3.4.23.-</ecNumber>
    </recommendedName>
    <alternativeName>
        <fullName evidence="1">Membrane-associated aspartic protease</fullName>
    </alternativeName>
    <alternativeName>
        <fullName evidence="1">Stage II sporulation protein GA</fullName>
    </alternativeName>
</protein>
<keyword evidence="1" id="KW-0064">Aspartyl protease</keyword>
<feature type="transmembrane region" description="Helical" evidence="3">
    <location>
        <begin position="6"/>
        <end position="27"/>
    </location>
</feature>
<dbReference type="GO" id="GO:0004190">
    <property type="term" value="F:aspartic-type endopeptidase activity"/>
    <property type="evidence" value="ECO:0007669"/>
    <property type="project" value="UniProtKB-KW"/>
</dbReference>
<sequence>MIVYIDILLIENFIVNLFLLLITFKVLRYKYYKTIYLAAVIGSLYTLVLFYDNKILVSIPFKMIVAILMIIISMKSINFLKTIKSLLTFIISSFILCGLTFSFSFLENYYSVFNSYSISNYSLKYLILALMCFYIVSIKVADYIKDRAKVSSFIYDIEVSSAEKTIFIKGLLDTGNALREPVTNLPCIIVEKDFLEEFNVKSNEEFTIPFRTIGEEGNLKGFKINDVRIRGADMEWKVVDVIICRCKNKLSKENEFNALLSRGVI</sequence>
<reference evidence="4" key="1">
    <citation type="submission" date="2019-11" db="EMBL/GenBank/DDBJ databases">
        <authorList>
            <person name="Feng L."/>
        </authorList>
    </citation>
    <scope>NUCLEOTIDE SEQUENCE</scope>
    <source>
        <strain evidence="4">CTertiumLFYP3</strain>
    </source>
</reference>
<accession>A0A6N2ZGY4</accession>
<keyword evidence="1" id="KW-1003">Cell membrane</keyword>
<keyword evidence="1 3" id="KW-0472">Membrane</keyword>
<dbReference type="RefSeq" id="WP_156624936.1">
    <property type="nucleotide sequence ID" value="NZ_CACRTO010000005.1"/>
</dbReference>
<evidence type="ECO:0000256" key="2">
    <source>
        <dbReference type="PIRSR" id="PIRSR018571-1"/>
    </source>
</evidence>
<feature type="transmembrane region" description="Helical" evidence="3">
    <location>
        <begin position="57"/>
        <end position="74"/>
    </location>
</feature>
<proteinExistence type="inferred from homology"/>
<evidence type="ECO:0000256" key="3">
    <source>
        <dbReference type="SAM" id="Phobius"/>
    </source>
</evidence>
<feature type="active site" evidence="2">
    <location>
        <position position="173"/>
    </location>
</feature>
<keyword evidence="1" id="KW-0378">Hydrolase</keyword>
<comment type="similarity">
    <text evidence="1">Belongs to the peptidase U4 family.</text>
</comment>
<dbReference type="GO" id="GO:0030436">
    <property type="term" value="P:asexual sporulation"/>
    <property type="evidence" value="ECO:0007669"/>
    <property type="project" value="InterPro"/>
</dbReference>
<keyword evidence="3" id="KW-1133">Transmembrane helix</keyword>
<feature type="transmembrane region" description="Helical" evidence="3">
    <location>
        <begin position="86"/>
        <end position="105"/>
    </location>
</feature>